<accession>A0A7Z0WSL8</accession>
<dbReference type="Pfam" id="PF00550">
    <property type="entry name" value="PP-binding"/>
    <property type="match status" value="1"/>
</dbReference>
<evidence type="ECO:0000259" key="1">
    <source>
        <dbReference type="PROSITE" id="PS50075"/>
    </source>
</evidence>
<dbReference type="RefSeq" id="WP_075130987.1">
    <property type="nucleotide sequence ID" value="NZ_MSIF01000001.1"/>
</dbReference>
<dbReference type="InterPro" id="IPR009081">
    <property type="entry name" value="PP-bd_ACP"/>
</dbReference>
<keyword evidence="3" id="KW-1185">Reference proteome</keyword>
<feature type="domain" description="Carrier" evidence="1">
    <location>
        <begin position="3"/>
        <end position="81"/>
    </location>
</feature>
<dbReference type="Gene3D" id="1.10.1200.10">
    <property type="entry name" value="ACP-like"/>
    <property type="match status" value="1"/>
</dbReference>
<organism evidence="2 3">
    <name type="scientific">Actinophytocola xinjiangensis</name>
    <dbReference type="NCBI Taxonomy" id="485602"/>
    <lineage>
        <taxon>Bacteria</taxon>
        <taxon>Bacillati</taxon>
        <taxon>Actinomycetota</taxon>
        <taxon>Actinomycetes</taxon>
        <taxon>Pseudonocardiales</taxon>
        <taxon>Pseudonocardiaceae</taxon>
    </lineage>
</organism>
<dbReference type="SUPFAM" id="SSF47336">
    <property type="entry name" value="ACP-like"/>
    <property type="match status" value="1"/>
</dbReference>
<evidence type="ECO:0000313" key="2">
    <source>
        <dbReference type="EMBL" id="OLF14039.1"/>
    </source>
</evidence>
<sequence>MTSMIESRKQEIRRIVCETLEIDPDVVTDDSSFRDDHDADSLRAIEIVAALEEELEIKIDQSELVRMVDLAGVYAVVSEAFGER</sequence>
<dbReference type="PROSITE" id="PS50075">
    <property type="entry name" value="CARRIER"/>
    <property type="match status" value="1"/>
</dbReference>
<dbReference type="EMBL" id="MSIF01000001">
    <property type="protein sequence ID" value="OLF14039.1"/>
    <property type="molecule type" value="Genomic_DNA"/>
</dbReference>
<dbReference type="Proteomes" id="UP000185696">
    <property type="component" value="Unassembled WGS sequence"/>
</dbReference>
<dbReference type="InterPro" id="IPR036736">
    <property type="entry name" value="ACP-like_sf"/>
</dbReference>
<proteinExistence type="predicted"/>
<protein>
    <submittedName>
        <fullName evidence="2">Polyketide-8 synthase acyl carrier protein</fullName>
    </submittedName>
</protein>
<evidence type="ECO:0000313" key="3">
    <source>
        <dbReference type="Proteomes" id="UP000185696"/>
    </source>
</evidence>
<name>A0A7Z0WSL8_9PSEU</name>
<dbReference type="AlphaFoldDB" id="A0A7Z0WSL8"/>
<comment type="caution">
    <text evidence="2">The sequence shown here is derived from an EMBL/GenBank/DDBJ whole genome shotgun (WGS) entry which is preliminary data.</text>
</comment>
<gene>
    <name evidence="2" type="ORF">BLA60_02355</name>
</gene>
<reference evidence="2 3" key="1">
    <citation type="submission" date="2016-12" db="EMBL/GenBank/DDBJ databases">
        <title>The draft genome sequence of Actinophytocola xinjiangensis.</title>
        <authorList>
            <person name="Wang W."/>
            <person name="Yuan L."/>
        </authorList>
    </citation>
    <scope>NUCLEOTIDE SEQUENCE [LARGE SCALE GENOMIC DNA]</scope>
    <source>
        <strain evidence="2 3">CGMCC 4.4663</strain>
    </source>
</reference>